<evidence type="ECO:0000313" key="3">
    <source>
        <dbReference type="Proteomes" id="UP001162834"/>
    </source>
</evidence>
<accession>A0A9E7C277</accession>
<evidence type="ECO:0000313" key="2">
    <source>
        <dbReference type="EMBL" id="UGS37168.1"/>
    </source>
</evidence>
<organism evidence="2 3">
    <name type="scientific">Capillimicrobium parvum</name>
    <dbReference type="NCBI Taxonomy" id="2884022"/>
    <lineage>
        <taxon>Bacteria</taxon>
        <taxon>Bacillati</taxon>
        <taxon>Actinomycetota</taxon>
        <taxon>Thermoleophilia</taxon>
        <taxon>Solirubrobacterales</taxon>
        <taxon>Capillimicrobiaceae</taxon>
        <taxon>Capillimicrobium</taxon>
    </lineage>
</organism>
<gene>
    <name evidence="2" type="ORF">DSM104329_03583</name>
</gene>
<keyword evidence="1" id="KW-1133">Transmembrane helix</keyword>
<dbReference type="AlphaFoldDB" id="A0A9E7C277"/>
<sequence length="93" mass="9497">MCGSAIVPAMCAGFHRFALAPFARLVGGEVQLHAGDLLLPEVAASVLMIAALVAAAVLIASWWATALLFVVLVVEIVVLVATLLDILGDSGEG</sequence>
<dbReference type="KEGG" id="sbae:DSM104329_03583"/>
<keyword evidence="3" id="KW-1185">Reference proteome</keyword>
<feature type="transmembrane region" description="Helical" evidence="1">
    <location>
        <begin position="66"/>
        <end position="87"/>
    </location>
</feature>
<reference evidence="2" key="1">
    <citation type="journal article" date="2022" name="Int. J. Syst. Evol. Microbiol.">
        <title>Pseudomonas aegrilactucae sp. nov. and Pseudomonas morbosilactucae sp. nov., pathogens causing bacterial rot of lettuce in Japan.</title>
        <authorList>
            <person name="Sawada H."/>
            <person name="Fujikawa T."/>
            <person name="Satou M."/>
        </authorList>
    </citation>
    <scope>NUCLEOTIDE SEQUENCE</scope>
    <source>
        <strain evidence="2">0166_1</strain>
    </source>
</reference>
<feature type="transmembrane region" description="Helical" evidence="1">
    <location>
        <begin position="38"/>
        <end position="60"/>
    </location>
</feature>
<keyword evidence="1" id="KW-0812">Transmembrane</keyword>
<dbReference type="Proteomes" id="UP001162834">
    <property type="component" value="Chromosome"/>
</dbReference>
<dbReference type="EMBL" id="CP087164">
    <property type="protein sequence ID" value="UGS37168.1"/>
    <property type="molecule type" value="Genomic_DNA"/>
</dbReference>
<proteinExistence type="predicted"/>
<name>A0A9E7C277_9ACTN</name>
<protein>
    <submittedName>
        <fullName evidence="2">Uncharacterized protein</fullName>
    </submittedName>
</protein>
<dbReference type="RefSeq" id="WP_259311228.1">
    <property type="nucleotide sequence ID" value="NZ_CP087164.1"/>
</dbReference>
<keyword evidence="1" id="KW-0472">Membrane</keyword>
<evidence type="ECO:0000256" key="1">
    <source>
        <dbReference type="SAM" id="Phobius"/>
    </source>
</evidence>